<reference evidence="2" key="1">
    <citation type="submission" date="2022-11" db="UniProtKB">
        <authorList>
            <consortium name="WormBaseParasite"/>
        </authorList>
    </citation>
    <scope>IDENTIFICATION</scope>
</reference>
<sequence length="160" mass="18753">MISLSPEVQLDFLKCLDFEQLFSFKQTNFYFCNLIDKFEGTLARMKFYKLRLIRTNFIFRQDVIIKHEPAISESVLDGKWQAAIAESTPLFLHGFEDNIEEFAVRIKKTGSVTYYEGRLFYRLFECQLLYITPGSRPMYRSCSWNNLPVLGTNIFVATVV</sequence>
<accession>A0A914LBS3</accession>
<organism evidence="1 2">
    <name type="scientific">Meloidogyne incognita</name>
    <name type="common">Southern root-knot nematode worm</name>
    <name type="synonym">Oxyuris incognita</name>
    <dbReference type="NCBI Taxonomy" id="6306"/>
    <lineage>
        <taxon>Eukaryota</taxon>
        <taxon>Metazoa</taxon>
        <taxon>Ecdysozoa</taxon>
        <taxon>Nematoda</taxon>
        <taxon>Chromadorea</taxon>
        <taxon>Rhabditida</taxon>
        <taxon>Tylenchina</taxon>
        <taxon>Tylenchomorpha</taxon>
        <taxon>Tylenchoidea</taxon>
        <taxon>Meloidogynidae</taxon>
        <taxon>Meloidogyninae</taxon>
        <taxon>Meloidogyne</taxon>
        <taxon>Meloidogyne incognita group</taxon>
    </lineage>
</organism>
<evidence type="ECO:0000313" key="2">
    <source>
        <dbReference type="WBParaSite" id="Minc3s00382g11363"/>
    </source>
</evidence>
<dbReference type="Proteomes" id="UP000887563">
    <property type="component" value="Unplaced"/>
</dbReference>
<dbReference type="WBParaSite" id="Minc3s00382g11363">
    <property type="protein sequence ID" value="Minc3s00382g11363"/>
    <property type="gene ID" value="Minc3s00382g11363"/>
</dbReference>
<keyword evidence="1" id="KW-1185">Reference proteome</keyword>
<protein>
    <submittedName>
        <fullName evidence="2">F-box domain-containing protein</fullName>
    </submittedName>
</protein>
<evidence type="ECO:0000313" key="1">
    <source>
        <dbReference type="Proteomes" id="UP000887563"/>
    </source>
</evidence>
<name>A0A914LBS3_MELIC</name>
<proteinExistence type="predicted"/>
<dbReference type="AlphaFoldDB" id="A0A914LBS3"/>